<reference evidence="2 3" key="1">
    <citation type="submission" date="2013-11" db="EMBL/GenBank/DDBJ databases">
        <title>Opisthorchis viverrini - life in the bile duct.</title>
        <authorList>
            <person name="Young N.D."/>
            <person name="Nagarajan N."/>
            <person name="Lin S.J."/>
            <person name="Korhonen P.K."/>
            <person name="Jex A.R."/>
            <person name="Hall R.S."/>
            <person name="Safavi-Hemami H."/>
            <person name="Kaewkong W."/>
            <person name="Bertrand D."/>
            <person name="Gao S."/>
            <person name="Seet Q."/>
            <person name="Wongkham S."/>
            <person name="Teh B.T."/>
            <person name="Wongkham C."/>
            <person name="Intapan P.M."/>
            <person name="Maleewong W."/>
            <person name="Yang X."/>
            <person name="Hu M."/>
            <person name="Wang Z."/>
            <person name="Hofmann A."/>
            <person name="Sternberg P.W."/>
            <person name="Tan P."/>
            <person name="Wang J."/>
            <person name="Gasser R.B."/>
        </authorList>
    </citation>
    <scope>NUCLEOTIDE SEQUENCE [LARGE SCALE GENOMIC DNA]</scope>
</reference>
<dbReference type="InterPro" id="IPR009652">
    <property type="entry name" value="PDCD10"/>
</dbReference>
<dbReference type="GeneID" id="20314951"/>
<gene>
    <name evidence="2" type="ORF">T265_00763</name>
</gene>
<evidence type="ECO:0000313" key="2">
    <source>
        <dbReference type="EMBL" id="KER33460.1"/>
    </source>
</evidence>
<keyword evidence="3" id="KW-1185">Reference proteome</keyword>
<feature type="region of interest" description="Disordered" evidence="1">
    <location>
        <begin position="111"/>
        <end position="132"/>
    </location>
</feature>
<accession>A0A075AC55</accession>
<dbReference type="InterPro" id="IPR053750">
    <property type="entry name" value="PDCD10_Homolog"/>
</dbReference>
<evidence type="ECO:0000256" key="1">
    <source>
        <dbReference type="SAM" id="MobiDB-lite"/>
    </source>
</evidence>
<dbReference type="Gene3D" id="1.20.120.1950">
    <property type="match status" value="1"/>
</dbReference>
<proteinExistence type="predicted"/>
<dbReference type="STRING" id="6198.A0A075AC55"/>
<dbReference type="EMBL" id="KL596625">
    <property type="protein sequence ID" value="KER33460.1"/>
    <property type="molecule type" value="Genomic_DNA"/>
</dbReference>
<evidence type="ECO:0000313" key="3">
    <source>
        <dbReference type="Proteomes" id="UP000054324"/>
    </source>
</evidence>
<feature type="compositionally biased region" description="Basic residues" evidence="1">
    <location>
        <begin position="119"/>
        <end position="130"/>
    </location>
</feature>
<dbReference type="AlphaFoldDB" id="A0A075AC55"/>
<dbReference type="PANTHER" id="PTHR13250">
    <property type="entry name" value="TF-1 CELL APOPTOSIS RELATED PROTEIN-15"/>
    <property type="match status" value="1"/>
</dbReference>
<dbReference type="GO" id="GO:0019901">
    <property type="term" value="F:protein kinase binding"/>
    <property type="evidence" value="ECO:0007669"/>
    <property type="project" value="TreeGrafter"/>
</dbReference>
<dbReference type="GO" id="GO:0090443">
    <property type="term" value="C:FAR/SIN/STRIPAK complex"/>
    <property type="evidence" value="ECO:0007669"/>
    <property type="project" value="TreeGrafter"/>
</dbReference>
<protein>
    <submittedName>
        <fullName evidence="2">Uncharacterized protein</fullName>
    </submittedName>
</protein>
<organism evidence="2 3">
    <name type="scientific">Opisthorchis viverrini</name>
    <name type="common">Southeast Asian liver fluke</name>
    <dbReference type="NCBI Taxonomy" id="6198"/>
    <lineage>
        <taxon>Eukaryota</taxon>
        <taxon>Metazoa</taxon>
        <taxon>Spiralia</taxon>
        <taxon>Lophotrochozoa</taxon>
        <taxon>Platyhelminthes</taxon>
        <taxon>Trematoda</taxon>
        <taxon>Digenea</taxon>
        <taxon>Opisthorchiida</taxon>
        <taxon>Opisthorchiata</taxon>
        <taxon>Opisthorchiidae</taxon>
        <taxon>Opisthorchis</taxon>
    </lineage>
</organism>
<dbReference type="RefSeq" id="XP_009162876.1">
    <property type="nucleotide sequence ID" value="XM_009164612.1"/>
</dbReference>
<dbReference type="OrthoDB" id="6017654at2759"/>
<sequence>MKQTRSRMNLELPKKFSVFCRTRPDFFLNHNYGLLSQRPWQRILILLLPRSGRSCGIPARLPLRTTTNNALVLHRPSRGFTIRVPFDAYKKLFSYSALSVPSCHATRRSREGWDTARLPKPRQGKSRGRGGVRTTGLRSVQLLCLTSATALNTSNYTFKHQPPAYLVSFNVPTRKQALQQVAFTHTLDSVCITYAVCQKQGYGSQVLYFAGHYGTVLVFDDVNDKRLLCTYRTKQMEFPVDVSNIFVSSISGFSGPLNFSPCTNAQFYHGQVTHRVGLWLRIENICRPIFSKATVLPEIQRLGEVCPYILQGVPRADRISNTNAMCNDIEVPIEVLTSTVKTLRREDSSRTALLQQAFYNVEAEYPGFSTYFTSGLLHRLGFFDDASTAESVLRLCVLEEPTTHQVPIPYHSLRCFLTNALSLRSTLVRIPETIKERQAFIVIIRDVATTLRKFLDSSSVIFSVLEEVQRSALKELFRELMVLCREFSSHLKIYFTTEDHLVEEPLSEQYHEKNNFAVNSFRAPQNMRQRVEHSE</sequence>
<dbReference type="KEGG" id="ovi:T265_00763"/>
<name>A0A075AC55_OPIVI</name>
<dbReference type="PANTHER" id="PTHR13250:SF1">
    <property type="entry name" value="PROGRAMMED CELL DEATH PROTEIN 10"/>
    <property type="match status" value="1"/>
</dbReference>
<dbReference type="Proteomes" id="UP000054324">
    <property type="component" value="Unassembled WGS sequence"/>
</dbReference>
<dbReference type="CTD" id="20314951"/>
<dbReference type="Pfam" id="PF06840">
    <property type="entry name" value="PDC10_C"/>
    <property type="match status" value="1"/>
</dbReference>
<dbReference type="GO" id="GO:1903358">
    <property type="term" value="P:regulation of Golgi organization"/>
    <property type="evidence" value="ECO:0007669"/>
    <property type="project" value="TreeGrafter"/>
</dbReference>